<dbReference type="HOGENOM" id="CLU_261282_0_0_9"/>
<sequence length="1303" mass="143908">MFSLALLAVMGIQLVVTTGTILAENSIKVDSNLALTSDQELSNEKQIVIRASDQSKAQRDLALTIPEGATFDRTTSNQLNKKSAYTATLDQKNNSNQVILKQTAQTAENIENDLVNRQATTFKKEYLLVFKLKDTGISAKQQLKVTTIMNGIRYESKPLLLKEVVGTDGVQRQTSLTKEGEPQITFNLNQTEYIVGDTIQLKVDLDASEINEPFYINLGNKAILTPIKVSSDNRNINFESQNNQNTGKNILKISSNEPIKKDFTLLVKATTVGKVDITASTETDHLISKTATVKVVDNPTSKVLAINPNTFDDGIPNWVQKTKTEVGSKSFQRSTSRFLNYTFGGVNGGIDAEADSKISSYNIQGSQINIFIKDNNKTIGAFFKGEDTSSKAVRTSTGFGIVFEPNESNDGPKQAILANKLTNKAYCVGHDSEGNLVSKIIGQFERNGKTLIAEILLRPSLSGTTAVQQELYLKNDTTQSVSYGTFIGQDTMLNGNDKVPMSSMGNNAGLYITQNPYKLAINMKVPDGPINYAAQTWTRRNPWFDGFTPRNFSGTGLEQKNLEEGYTVLKNSDTSYTAKWPFATLAPGESQHYRQDIGITKAPDVAPEAYKEYQNETSTDGSNRPGDNIKFTLRAHNSGLDSSWSDVSFSDIIPSEFQINTNSIRLINKSGQEITISPSAYNEVTRELKVTVPNSVKDNQWVSVTFEAKALTTASGRTVRNTVNVVGIDSNVNQQERSASAIVDVPFIKVQLPELTKKVKNISRLDAKYATETEASIGDEIGYKLVFTNTNSEEVPEAIIEDPLDSDLDEPSAVHVSYKDSNGSEVRSEDLTFTGNQLILKAIPADGSVVLTFETILKDTKKTVINNIAMVADVKSNVAKVNVIKKTPPTLIKEVKNITKSDADYMTETTAEVDDEIEYRIQIVNTASGDIKPGAILKDVFDADLGDIQQVRIDYLDKDEKIIAKQTTDWTDNQVILDHGIPIAGQGMAIAYVKAKVKETNKSVINNSVSLDTDFGAGASEKAKLNIKQSKGRIVVRYRDRKDESHKLAEDETFDGKIGNTRLVQPKVIPETDGNWTVVDSSNMVDPDWGSTTKPDWTLAHDHTVTYAKDEQVITYRYEESHIGIIADKRWDFGKHDTTGTDRNYYLKAKTKDNQKQPYAVSVEDYYTSKGWTLNVKQDDQFHTNANEKIAGDQKFLDNAVLNFHNGQIVLKESDDVGATAPVSKVTSEFELTPKGAAVNLMTHTNKTPNPGYYAAHGFGIWAYQFGDAQQADYSIGLKVPKATKRFPRQYTSQLTWSLVIAE</sequence>
<proteinExistence type="predicted"/>
<dbReference type="STRING" id="314315.LCA_0172"/>
<dbReference type="InterPro" id="IPR027994">
    <property type="entry name" value="WxL_dom"/>
</dbReference>
<dbReference type="Gene3D" id="2.60.40.740">
    <property type="match status" value="1"/>
</dbReference>
<reference evidence="3" key="1">
    <citation type="journal article" date="2005" name="Nat. Biotechnol.">
        <title>The complete genome sequence of the meat-borne lactic acid bacterium Lactobacillus sakei 23K.</title>
        <authorList>
            <person name="Chaillou S."/>
            <person name="Champomier-Verges M.-C."/>
            <person name="Cornet M."/>
            <person name="Crutz-Le Coq A.-M."/>
            <person name="Dudez A.-M."/>
            <person name="Martin V."/>
            <person name="Beaufils S."/>
            <person name="Darbon-Rongere E."/>
            <person name="Bossy R."/>
            <person name="Loux V."/>
            <person name="Zagorec M."/>
        </authorList>
    </citation>
    <scope>NUCLEOTIDE SEQUENCE [LARGE SCALE GENOMIC DNA]</scope>
    <source>
        <strain evidence="3">23K</strain>
    </source>
</reference>
<dbReference type="EMBL" id="CR936503">
    <property type="protein sequence ID" value="CAI54469.1"/>
    <property type="molecule type" value="Genomic_DNA"/>
</dbReference>
<dbReference type="InterPro" id="IPR008966">
    <property type="entry name" value="Adhesion_dom_sf"/>
</dbReference>
<protein>
    <submittedName>
        <fullName evidence="2">Hypothetical cell surface protein</fullName>
    </submittedName>
</protein>
<dbReference type="KEGG" id="lsa:LCA_0172"/>
<dbReference type="Gene3D" id="3.10.20.320">
    <property type="entry name" value="Putative peptidoglycan bound protein (lpxtg motif)"/>
    <property type="match status" value="1"/>
</dbReference>
<dbReference type="Pfam" id="PF13731">
    <property type="entry name" value="WxL"/>
    <property type="match status" value="1"/>
</dbReference>
<name>Q38ZA8_LATSS</name>
<gene>
    <name evidence="2" type="ordered locus">LCA_0172</name>
</gene>
<evidence type="ECO:0000313" key="3">
    <source>
        <dbReference type="Proteomes" id="UP000002707"/>
    </source>
</evidence>
<keyword evidence="3" id="KW-1185">Reference proteome</keyword>
<dbReference type="Proteomes" id="UP000002707">
    <property type="component" value="Chromosome"/>
</dbReference>
<dbReference type="eggNOG" id="COG4932">
    <property type="taxonomic scope" value="Bacteria"/>
</dbReference>
<dbReference type="SUPFAM" id="SSF49401">
    <property type="entry name" value="Bacterial adhesins"/>
    <property type="match status" value="1"/>
</dbReference>
<organism evidence="2 3">
    <name type="scientific">Latilactobacillus sakei subsp. sakei (strain 23K)</name>
    <name type="common">Lactobacillus sakei subsp. sakei</name>
    <dbReference type="NCBI Taxonomy" id="314315"/>
    <lineage>
        <taxon>Bacteria</taxon>
        <taxon>Bacillati</taxon>
        <taxon>Bacillota</taxon>
        <taxon>Bacilli</taxon>
        <taxon>Lactobacillales</taxon>
        <taxon>Lactobacillaceae</taxon>
        <taxon>Latilactobacillus</taxon>
    </lineage>
</organism>
<evidence type="ECO:0000259" key="1">
    <source>
        <dbReference type="Pfam" id="PF13731"/>
    </source>
</evidence>
<evidence type="ECO:0000313" key="2">
    <source>
        <dbReference type="EMBL" id="CAI54469.1"/>
    </source>
</evidence>
<dbReference type="NCBIfam" id="TIGR01451">
    <property type="entry name" value="B_ant_repeat"/>
    <property type="match status" value="2"/>
</dbReference>
<dbReference type="InterPro" id="IPR047589">
    <property type="entry name" value="DUF11_rpt"/>
</dbReference>
<feature type="domain" description="WxL" evidence="1">
    <location>
        <begin position="1130"/>
        <end position="1300"/>
    </location>
</feature>
<accession>Q38ZA8</accession>